<reference evidence="2 3" key="1">
    <citation type="submission" date="2016-05" db="EMBL/GenBank/DDBJ databases">
        <title>A degradative enzymes factory behind the ericoid mycorrhizal symbiosis.</title>
        <authorList>
            <consortium name="DOE Joint Genome Institute"/>
            <person name="Martino E."/>
            <person name="Morin E."/>
            <person name="Grelet G."/>
            <person name="Kuo A."/>
            <person name="Kohler A."/>
            <person name="Daghino S."/>
            <person name="Barry K."/>
            <person name="Choi C."/>
            <person name="Cichocki N."/>
            <person name="Clum A."/>
            <person name="Copeland A."/>
            <person name="Hainaut M."/>
            <person name="Haridas S."/>
            <person name="Labutti K."/>
            <person name="Lindquist E."/>
            <person name="Lipzen A."/>
            <person name="Khouja H.-R."/>
            <person name="Murat C."/>
            <person name="Ohm R."/>
            <person name="Olson A."/>
            <person name="Spatafora J."/>
            <person name="Veneault-Fourrey C."/>
            <person name="Henrissat B."/>
            <person name="Grigoriev I."/>
            <person name="Martin F."/>
            <person name="Perotto S."/>
        </authorList>
    </citation>
    <scope>NUCLEOTIDE SEQUENCE [LARGE SCALE GENOMIC DNA]</scope>
    <source>
        <strain evidence="2 3">UAMH 7357</strain>
    </source>
</reference>
<evidence type="ECO:0000256" key="1">
    <source>
        <dbReference type="SAM" id="MobiDB-lite"/>
    </source>
</evidence>
<name>A0A2J6PXA9_9HELO</name>
<keyword evidence="3" id="KW-1185">Reference proteome</keyword>
<proteinExistence type="predicted"/>
<dbReference type="EMBL" id="KZ613493">
    <property type="protein sequence ID" value="PMD18604.1"/>
    <property type="molecule type" value="Genomic_DNA"/>
</dbReference>
<gene>
    <name evidence="2" type="ORF">NA56DRAFT_706516</name>
</gene>
<dbReference type="Proteomes" id="UP000235672">
    <property type="component" value="Unassembled WGS sequence"/>
</dbReference>
<feature type="compositionally biased region" description="Low complexity" evidence="1">
    <location>
        <begin position="83"/>
        <end position="96"/>
    </location>
</feature>
<sequence length="114" mass="11975">MSRRQGRNPNLVTQAIYRFTALAAFLPVSLAVPGIGGLNVGVQELALKTQIPLQYQPSSRIIFSAANKLRGRCRRLYPGALTRGGARAAGPAVTTRGGEGEKEALGGREGGSGR</sequence>
<accession>A0A2J6PXA9</accession>
<protein>
    <submittedName>
        <fullName evidence="2">Uncharacterized protein</fullName>
    </submittedName>
</protein>
<organism evidence="2 3">
    <name type="scientific">Hyaloscypha hepaticicola</name>
    <dbReference type="NCBI Taxonomy" id="2082293"/>
    <lineage>
        <taxon>Eukaryota</taxon>
        <taxon>Fungi</taxon>
        <taxon>Dikarya</taxon>
        <taxon>Ascomycota</taxon>
        <taxon>Pezizomycotina</taxon>
        <taxon>Leotiomycetes</taxon>
        <taxon>Helotiales</taxon>
        <taxon>Hyaloscyphaceae</taxon>
        <taxon>Hyaloscypha</taxon>
    </lineage>
</organism>
<feature type="region of interest" description="Disordered" evidence="1">
    <location>
        <begin position="83"/>
        <end position="114"/>
    </location>
</feature>
<evidence type="ECO:0000313" key="2">
    <source>
        <dbReference type="EMBL" id="PMD18604.1"/>
    </source>
</evidence>
<dbReference type="AlphaFoldDB" id="A0A2J6PXA9"/>
<evidence type="ECO:0000313" key="3">
    <source>
        <dbReference type="Proteomes" id="UP000235672"/>
    </source>
</evidence>